<proteinExistence type="predicted"/>
<dbReference type="AlphaFoldDB" id="A0AAD9R2T7"/>
<sequence length="161" mass="18697">MCFQNFDRLQAREFSNTCYKFYKLPSVAYKIFKEDCVTNTGSPGNELSLNRNQQVLRRQLTKMASSDKVGLIRLKFLGSQSFDRQLFSVFQQFILTGAQVEGLLSYQNFIEIMKETMQAMTHWGKLKTVLEGYVGFDTVQEQIRKKSLKRGFEFNLMVVGQ</sequence>
<reference evidence="1" key="2">
    <citation type="journal article" date="2023" name="Science">
        <title>Genomic signatures of disease resistance in endangered staghorn corals.</title>
        <authorList>
            <person name="Vollmer S.V."/>
            <person name="Selwyn J.D."/>
            <person name="Despard B.A."/>
            <person name="Roesel C.L."/>
        </authorList>
    </citation>
    <scope>NUCLEOTIDE SEQUENCE</scope>
    <source>
        <strain evidence="1">K2</strain>
    </source>
</reference>
<reference evidence="1" key="1">
    <citation type="journal article" date="2023" name="G3 (Bethesda)">
        <title>Whole genome assembly and annotation of the endangered Caribbean coral Acropora cervicornis.</title>
        <authorList>
            <person name="Selwyn J.D."/>
            <person name="Vollmer S.V."/>
        </authorList>
    </citation>
    <scope>NUCLEOTIDE SEQUENCE</scope>
    <source>
        <strain evidence="1">K2</strain>
    </source>
</reference>
<protein>
    <submittedName>
        <fullName evidence="1">Septin-9</fullName>
    </submittedName>
</protein>
<evidence type="ECO:0000313" key="1">
    <source>
        <dbReference type="EMBL" id="KAK2572021.1"/>
    </source>
</evidence>
<dbReference type="EMBL" id="JARQWQ010000005">
    <property type="protein sequence ID" value="KAK2572021.1"/>
    <property type="molecule type" value="Genomic_DNA"/>
</dbReference>
<evidence type="ECO:0000313" key="2">
    <source>
        <dbReference type="Proteomes" id="UP001249851"/>
    </source>
</evidence>
<name>A0AAD9R2T7_ACRCE</name>
<organism evidence="1 2">
    <name type="scientific">Acropora cervicornis</name>
    <name type="common">Staghorn coral</name>
    <dbReference type="NCBI Taxonomy" id="6130"/>
    <lineage>
        <taxon>Eukaryota</taxon>
        <taxon>Metazoa</taxon>
        <taxon>Cnidaria</taxon>
        <taxon>Anthozoa</taxon>
        <taxon>Hexacorallia</taxon>
        <taxon>Scleractinia</taxon>
        <taxon>Astrocoeniina</taxon>
        <taxon>Acroporidae</taxon>
        <taxon>Acropora</taxon>
    </lineage>
</organism>
<accession>A0AAD9R2T7</accession>
<comment type="caution">
    <text evidence="1">The sequence shown here is derived from an EMBL/GenBank/DDBJ whole genome shotgun (WGS) entry which is preliminary data.</text>
</comment>
<keyword evidence="2" id="KW-1185">Reference proteome</keyword>
<gene>
    <name evidence="1" type="ORF">P5673_003449</name>
</gene>
<dbReference type="Proteomes" id="UP001249851">
    <property type="component" value="Unassembled WGS sequence"/>
</dbReference>